<dbReference type="Pfam" id="PF18164">
    <property type="entry name" value="GNAT_C"/>
    <property type="match status" value="1"/>
</dbReference>
<dbReference type="InterPro" id="IPR041644">
    <property type="entry name" value="GNAT_C"/>
</dbReference>
<proteinExistence type="predicted"/>
<sequence length="322" mass="34993">MIKFPELSDVLNLVGLGADLRAPTLRTLEAVSGNRMASARAEEMAGLIRRRIGRFSGQKTFLTEADRAGIPVAGAATATAERAGEVEGAVPLAAMIETAPDVAEHWRGIGYPEQVIAETLCDLGRQVRKTMAVTGRFGFGQADWIEMIWRGGFAQLGRLQFEITRSTLGAPDAGDGQEGDAEKGPLVLSTHIAPIGSLSPDVVDDSLGRARGFFTGHFPELATEEGTFGRAVCHSWLLDADLMGRMPGSNMDLFARRWTVWDRPVSDGSGIFFGFDRPFSDGERIGEILDNLPYDTRLHRAMIDLWRAGGHVHNCSGWLELP</sequence>
<organism evidence="3 4">
    <name type="scientific">Acidipropionibacterium virtanenii</name>
    <dbReference type="NCBI Taxonomy" id="2057246"/>
    <lineage>
        <taxon>Bacteria</taxon>
        <taxon>Bacillati</taxon>
        <taxon>Actinomycetota</taxon>
        <taxon>Actinomycetes</taxon>
        <taxon>Propionibacteriales</taxon>
        <taxon>Propionibacteriaceae</taxon>
        <taxon>Acidipropionibacterium</taxon>
    </lineage>
</organism>
<evidence type="ECO:0000259" key="1">
    <source>
        <dbReference type="Pfam" id="PF18082"/>
    </source>
</evidence>
<evidence type="ECO:0000313" key="3">
    <source>
        <dbReference type="EMBL" id="AXE37379.1"/>
    </source>
</evidence>
<evidence type="ECO:0000313" key="4">
    <source>
        <dbReference type="Proteomes" id="UP000251995"/>
    </source>
</evidence>
<gene>
    <name evidence="3" type="ORF">JS278_00182</name>
</gene>
<feature type="domain" description="GNAT-like C-terminal" evidence="2">
    <location>
        <begin position="155"/>
        <end position="319"/>
    </location>
</feature>
<dbReference type="Pfam" id="PF18082">
    <property type="entry name" value="NAT_N"/>
    <property type="match status" value="1"/>
</dbReference>
<protein>
    <submittedName>
        <fullName evidence="3">Uncharacterized protein</fullName>
    </submittedName>
</protein>
<dbReference type="Proteomes" id="UP000251995">
    <property type="component" value="Chromosome"/>
</dbReference>
<feature type="domain" description="N-acyltransferase N-terminal" evidence="1">
    <location>
        <begin position="6"/>
        <end position="151"/>
    </location>
</feature>
<dbReference type="Gene3D" id="3.40.630.120">
    <property type="match status" value="1"/>
</dbReference>
<name>A0A344UQ31_9ACTN</name>
<dbReference type="EMBL" id="CP025198">
    <property type="protein sequence ID" value="AXE37379.1"/>
    <property type="molecule type" value="Genomic_DNA"/>
</dbReference>
<dbReference type="InterPro" id="IPR041273">
    <property type="entry name" value="NAT_N"/>
</dbReference>
<dbReference type="RefSeq" id="WP_245935250.1">
    <property type="nucleotide sequence ID" value="NZ_CP025198.1"/>
</dbReference>
<evidence type="ECO:0000259" key="2">
    <source>
        <dbReference type="Pfam" id="PF18164"/>
    </source>
</evidence>
<dbReference type="KEGG" id="acij:JS278_00182"/>
<dbReference type="AlphaFoldDB" id="A0A344UQ31"/>
<reference evidence="3 4" key="1">
    <citation type="submission" date="2017-12" db="EMBL/GenBank/DDBJ databases">
        <title>The whole genome sequence of the Acidipropionibacterium virtanenii sp. nov. type strain JS278.</title>
        <authorList>
            <person name="Laine P."/>
            <person name="Deptula P."/>
            <person name="Varmanen P."/>
            <person name="Auvinen P."/>
        </authorList>
    </citation>
    <scope>NUCLEOTIDE SEQUENCE [LARGE SCALE GENOMIC DNA]</scope>
    <source>
        <strain evidence="3 4">JS278</strain>
    </source>
</reference>
<accession>A0A344UQ31</accession>
<keyword evidence="4" id="KW-1185">Reference proteome</keyword>